<comment type="subunit">
    <text evidence="9">Forms a complex with TatC.</text>
</comment>
<evidence type="ECO:0000256" key="2">
    <source>
        <dbReference type="ARBA" id="ARBA00022448"/>
    </source>
</evidence>
<evidence type="ECO:0000313" key="11">
    <source>
        <dbReference type="Proteomes" id="UP000032361"/>
    </source>
</evidence>
<evidence type="ECO:0000313" key="10">
    <source>
        <dbReference type="EMBL" id="KJD34090.1"/>
    </source>
</evidence>
<keyword evidence="6 9" id="KW-1133">Transmembrane helix</keyword>
<keyword evidence="3 9" id="KW-1003">Cell membrane</keyword>
<keyword evidence="7 9" id="KW-0811">Translocation</keyword>
<feature type="transmembrane region" description="Helical" evidence="9">
    <location>
        <begin position="6"/>
        <end position="26"/>
    </location>
</feature>
<comment type="function">
    <text evidence="9">Part of the twin-arginine translocation (Tat) system that transports large folded proteins containing a characteristic twin-arginine motif in their signal peptide across membranes. TatA could form the protein-conducting channel of the Tat system.</text>
</comment>
<dbReference type="PANTHER" id="PTHR42982">
    <property type="entry name" value="SEC-INDEPENDENT PROTEIN TRANSLOCASE PROTEIN TATA"/>
    <property type="match status" value="1"/>
</dbReference>
<keyword evidence="11" id="KW-1185">Reference proteome</keyword>
<accession>A0A0D7W4M4</accession>
<dbReference type="GO" id="GO:0033281">
    <property type="term" value="C:TAT protein transport complex"/>
    <property type="evidence" value="ECO:0007669"/>
    <property type="project" value="UniProtKB-UniRule"/>
</dbReference>
<dbReference type="Gene3D" id="1.20.5.3310">
    <property type="match status" value="1"/>
</dbReference>
<dbReference type="PATRIC" id="fig|1382798.3.peg.2175"/>
<evidence type="ECO:0000256" key="9">
    <source>
        <dbReference type="HAMAP-Rule" id="MF_00236"/>
    </source>
</evidence>
<dbReference type="PANTHER" id="PTHR42982:SF1">
    <property type="entry name" value="SEC-INDEPENDENT PROTEIN TRANSLOCASE PROTEIN TATA"/>
    <property type="match status" value="1"/>
</dbReference>
<dbReference type="EMBL" id="JTDV01000002">
    <property type="protein sequence ID" value="KJD34090.1"/>
    <property type="molecule type" value="Genomic_DNA"/>
</dbReference>
<dbReference type="NCBIfam" id="TIGR01411">
    <property type="entry name" value="tatAE"/>
    <property type="match status" value="1"/>
</dbReference>
<keyword evidence="4 9" id="KW-0812">Transmembrane</keyword>
<evidence type="ECO:0000256" key="5">
    <source>
        <dbReference type="ARBA" id="ARBA00022927"/>
    </source>
</evidence>
<dbReference type="STRING" id="1382798.PK35_05000"/>
<dbReference type="InterPro" id="IPR003369">
    <property type="entry name" value="TatA/B/E"/>
</dbReference>
<dbReference type="InterPro" id="IPR006312">
    <property type="entry name" value="TatA/E"/>
</dbReference>
<evidence type="ECO:0000256" key="7">
    <source>
        <dbReference type="ARBA" id="ARBA00023010"/>
    </source>
</evidence>
<dbReference type="Proteomes" id="UP000032361">
    <property type="component" value="Unassembled WGS sequence"/>
</dbReference>
<evidence type="ECO:0000256" key="4">
    <source>
        <dbReference type="ARBA" id="ARBA00022692"/>
    </source>
</evidence>
<reference evidence="10 11" key="1">
    <citation type="journal article" date="2015" name="Antonie Van Leeuwenhoek">
        <title>Tamlana nanhaiensis sp. nov., isolated from surface seawater collected from the South China Sea.</title>
        <authorList>
            <person name="Liu X."/>
            <person name="Lai Q."/>
            <person name="Du Y."/>
            <person name="Li G."/>
            <person name="Sun F."/>
            <person name="Shao Z."/>
        </authorList>
    </citation>
    <scope>NUCLEOTIDE SEQUENCE [LARGE SCALE GENOMIC DNA]</scope>
    <source>
        <strain evidence="10 11">FHC16</strain>
    </source>
</reference>
<keyword evidence="2 9" id="KW-0813">Transport</keyword>
<name>A0A0D7W4M4_9FLAO</name>
<evidence type="ECO:0000256" key="6">
    <source>
        <dbReference type="ARBA" id="ARBA00022989"/>
    </source>
</evidence>
<comment type="caution">
    <text evidence="10">The sequence shown here is derived from an EMBL/GenBank/DDBJ whole genome shotgun (WGS) entry which is preliminary data.</text>
</comment>
<dbReference type="GO" id="GO:0008320">
    <property type="term" value="F:protein transmembrane transporter activity"/>
    <property type="evidence" value="ECO:0007669"/>
    <property type="project" value="UniProtKB-UniRule"/>
</dbReference>
<keyword evidence="8 9" id="KW-0472">Membrane</keyword>
<dbReference type="Pfam" id="PF02416">
    <property type="entry name" value="TatA_B_E"/>
    <property type="match status" value="1"/>
</dbReference>
<keyword evidence="5 9" id="KW-0653">Protein transport</keyword>
<evidence type="ECO:0000256" key="8">
    <source>
        <dbReference type="ARBA" id="ARBA00023136"/>
    </source>
</evidence>
<evidence type="ECO:0000256" key="3">
    <source>
        <dbReference type="ARBA" id="ARBA00022475"/>
    </source>
</evidence>
<comment type="similarity">
    <text evidence="9">Belongs to the TatA/E family.</text>
</comment>
<protein>
    <recommendedName>
        <fullName evidence="9">Sec-independent protein translocase protein TatA</fullName>
    </recommendedName>
</protein>
<dbReference type="GO" id="GO:0043953">
    <property type="term" value="P:protein transport by the Tat complex"/>
    <property type="evidence" value="ECO:0007669"/>
    <property type="project" value="UniProtKB-UniRule"/>
</dbReference>
<dbReference type="OrthoDB" id="9812812at2"/>
<dbReference type="HAMAP" id="MF_00236">
    <property type="entry name" value="TatA_E"/>
    <property type="match status" value="1"/>
</dbReference>
<proteinExistence type="inferred from homology"/>
<evidence type="ECO:0000256" key="1">
    <source>
        <dbReference type="ARBA" id="ARBA00004162"/>
    </source>
</evidence>
<sequence>MSLYMLPLAIGPWQIALIVVVVLLLFGGKKIPELMRGLGSGIKEFKDASKEEETDASKKE</sequence>
<organism evidence="10 11">
    <name type="scientific">Neotamlana nanhaiensis</name>
    <dbReference type="NCBI Taxonomy" id="1382798"/>
    <lineage>
        <taxon>Bacteria</taxon>
        <taxon>Pseudomonadati</taxon>
        <taxon>Bacteroidota</taxon>
        <taxon>Flavobacteriia</taxon>
        <taxon>Flavobacteriales</taxon>
        <taxon>Flavobacteriaceae</taxon>
        <taxon>Neotamlana</taxon>
    </lineage>
</organism>
<dbReference type="AlphaFoldDB" id="A0A0D7W4M4"/>
<gene>
    <name evidence="9" type="primary">tatA</name>
    <name evidence="10" type="ORF">PK35_05000</name>
</gene>
<dbReference type="RefSeq" id="WP_044625578.1">
    <property type="nucleotide sequence ID" value="NZ_JTDV01000002.1"/>
</dbReference>
<comment type="subcellular location">
    <subcellularLocation>
        <location evidence="1 9">Cell membrane</location>
        <topology evidence="1 9">Single-pass membrane protein</topology>
    </subcellularLocation>
</comment>